<dbReference type="EMBL" id="BAAAZG010000019">
    <property type="protein sequence ID" value="GAA4074331.1"/>
    <property type="molecule type" value="Genomic_DNA"/>
</dbReference>
<keyword evidence="2" id="KW-0489">Methyltransferase</keyword>
<keyword evidence="3" id="KW-1185">Reference proteome</keyword>
<dbReference type="GO" id="GO:0008168">
    <property type="term" value="F:methyltransferase activity"/>
    <property type="evidence" value="ECO:0007669"/>
    <property type="project" value="UniProtKB-KW"/>
</dbReference>
<dbReference type="SUPFAM" id="SSF53335">
    <property type="entry name" value="S-adenosyl-L-methionine-dependent methyltransferases"/>
    <property type="match status" value="1"/>
</dbReference>
<dbReference type="CDD" id="cd02440">
    <property type="entry name" value="AdoMet_MTases"/>
    <property type="match status" value="1"/>
</dbReference>
<accession>A0ABP7VTN5</accession>
<feature type="region of interest" description="Disordered" evidence="1">
    <location>
        <begin position="251"/>
        <end position="279"/>
    </location>
</feature>
<comment type="caution">
    <text evidence="2">The sequence shown here is derived from an EMBL/GenBank/DDBJ whole genome shotgun (WGS) entry which is preliminary data.</text>
</comment>
<reference evidence="3" key="1">
    <citation type="journal article" date="2019" name="Int. J. Syst. Evol. Microbiol.">
        <title>The Global Catalogue of Microorganisms (GCM) 10K type strain sequencing project: providing services to taxonomists for standard genome sequencing and annotation.</title>
        <authorList>
            <consortium name="The Broad Institute Genomics Platform"/>
            <consortium name="The Broad Institute Genome Sequencing Center for Infectious Disease"/>
            <person name="Wu L."/>
            <person name="Ma J."/>
        </authorList>
    </citation>
    <scope>NUCLEOTIDE SEQUENCE [LARGE SCALE GENOMIC DNA]</scope>
    <source>
        <strain evidence="3">JCM 16702</strain>
    </source>
</reference>
<sequence length="279" mass="30532">MSFGSHEPAAAPGPPHDVDVSRPSAARVYDHMLGGKDNFEVDREAARKILDVAPEMADVALENRRWLVRVVQYMIRQGIAQFIDLGSGLPTQDNVHEVAQRERPDARVVYVDRDPMVLSHARALLGSPDLTAYVHADIRDVAGVFESPEVGRLIDPSRPVGLLAVAVFHFIADEDDPAGLARRYFERLPGGSMVAISAWPSDDLSEDLRQRVRENFTNVPSPLHPRPRAKIAELFDGLKIVEPGLVSVSDWPTPGQAPPSPVRTFGGVAHVPDTAAVDR</sequence>
<dbReference type="PIRSF" id="PIRSF017393">
    <property type="entry name" value="MTase_SAV2177"/>
    <property type="match status" value="1"/>
</dbReference>
<dbReference type="Pfam" id="PF04672">
    <property type="entry name" value="Methyltransf_19"/>
    <property type="match status" value="1"/>
</dbReference>
<dbReference type="InterPro" id="IPR029063">
    <property type="entry name" value="SAM-dependent_MTases_sf"/>
</dbReference>
<dbReference type="RefSeq" id="WP_344947823.1">
    <property type="nucleotide sequence ID" value="NZ_BAAAZG010000019.1"/>
</dbReference>
<protein>
    <submittedName>
        <fullName evidence="2">SAM-dependent methyltransferase</fullName>
    </submittedName>
</protein>
<keyword evidence="2" id="KW-0808">Transferase</keyword>
<dbReference type="Proteomes" id="UP001500683">
    <property type="component" value="Unassembled WGS sequence"/>
</dbReference>
<proteinExistence type="predicted"/>
<name>A0ABP7VTN5_9ACTN</name>
<evidence type="ECO:0000313" key="3">
    <source>
        <dbReference type="Proteomes" id="UP001500683"/>
    </source>
</evidence>
<dbReference type="Gene3D" id="3.40.50.150">
    <property type="entry name" value="Vaccinia Virus protein VP39"/>
    <property type="match status" value="1"/>
</dbReference>
<dbReference type="GO" id="GO:0032259">
    <property type="term" value="P:methylation"/>
    <property type="evidence" value="ECO:0007669"/>
    <property type="project" value="UniProtKB-KW"/>
</dbReference>
<organism evidence="2 3">
    <name type="scientific">Actinomadura miaoliensis</name>
    <dbReference type="NCBI Taxonomy" id="430685"/>
    <lineage>
        <taxon>Bacteria</taxon>
        <taxon>Bacillati</taxon>
        <taxon>Actinomycetota</taxon>
        <taxon>Actinomycetes</taxon>
        <taxon>Streptosporangiales</taxon>
        <taxon>Thermomonosporaceae</taxon>
        <taxon>Actinomadura</taxon>
    </lineage>
</organism>
<evidence type="ECO:0000313" key="2">
    <source>
        <dbReference type="EMBL" id="GAA4074331.1"/>
    </source>
</evidence>
<gene>
    <name evidence="2" type="ORF">GCM10022214_33830</name>
</gene>
<dbReference type="InterPro" id="IPR006764">
    <property type="entry name" value="SAM_dep_MeTrfase_SAV2177_type"/>
</dbReference>
<evidence type="ECO:0000256" key="1">
    <source>
        <dbReference type="SAM" id="MobiDB-lite"/>
    </source>
</evidence>
<feature type="region of interest" description="Disordered" evidence="1">
    <location>
        <begin position="1"/>
        <end position="22"/>
    </location>
</feature>